<dbReference type="InterPro" id="IPR034829">
    <property type="entry name" value="DnaD-like_sf"/>
</dbReference>
<accession>X1TGX0</accession>
<evidence type="ECO:0000259" key="2">
    <source>
        <dbReference type="Pfam" id="PF07261"/>
    </source>
</evidence>
<dbReference type="Gene3D" id="1.10.10.630">
    <property type="entry name" value="DnaD domain-like"/>
    <property type="match status" value="1"/>
</dbReference>
<feature type="domain" description="DnaB/C C-terminal" evidence="2">
    <location>
        <begin position="170"/>
        <end position="222"/>
    </location>
</feature>
<reference evidence="3" key="1">
    <citation type="journal article" date="2014" name="Front. Microbiol.">
        <title>High frequency of phylogenetically diverse reductive dehalogenase-homologous genes in deep subseafloor sedimentary metagenomes.</title>
        <authorList>
            <person name="Kawai M."/>
            <person name="Futagami T."/>
            <person name="Toyoda A."/>
            <person name="Takaki Y."/>
            <person name="Nishi S."/>
            <person name="Hori S."/>
            <person name="Arai W."/>
            <person name="Tsubouchi T."/>
            <person name="Morono Y."/>
            <person name="Uchiyama I."/>
            <person name="Ito T."/>
            <person name="Fujiyama A."/>
            <person name="Inagaki F."/>
            <person name="Takami H."/>
        </authorList>
    </citation>
    <scope>NUCLEOTIDE SEQUENCE</scope>
    <source>
        <strain evidence="3">Expedition CK06-06</strain>
    </source>
</reference>
<feature type="region of interest" description="Disordered" evidence="1">
    <location>
        <begin position="99"/>
        <end position="118"/>
    </location>
</feature>
<name>X1TGX0_9ZZZZ</name>
<proteinExistence type="predicted"/>
<dbReference type="SUPFAM" id="SSF158499">
    <property type="entry name" value="DnaD domain-like"/>
    <property type="match status" value="1"/>
</dbReference>
<dbReference type="Pfam" id="PF07261">
    <property type="entry name" value="DnaB_2"/>
    <property type="match status" value="1"/>
</dbReference>
<gene>
    <name evidence="3" type="ORF">S12H4_15314</name>
</gene>
<protein>
    <recommendedName>
        <fullName evidence="2">DnaB/C C-terminal domain-containing protein</fullName>
    </recommendedName>
</protein>
<dbReference type="EMBL" id="BARW01007341">
    <property type="protein sequence ID" value="GAI86835.1"/>
    <property type="molecule type" value="Genomic_DNA"/>
</dbReference>
<dbReference type="InterPro" id="IPR006343">
    <property type="entry name" value="DnaB/C_C"/>
</dbReference>
<dbReference type="AlphaFoldDB" id="X1TGX0"/>
<dbReference type="NCBIfam" id="TIGR01446">
    <property type="entry name" value="DnaD_dom"/>
    <property type="match status" value="1"/>
</dbReference>
<feature type="non-terminal residue" evidence="3">
    <location>
        <position position="233"/>
    </location>
</feature>
<organism evidence="3">
    <name type="scientific">marine sediment metagenome</name>
    <dbReference type="NCBI Taxonomy" id="412755"/>
    <lineage>
        <taxon>unclassified sequences</taxon>
        <taxon>metagenomes</taxon>
        <taxon>ecological metagenomes</taxon>
    </lineage>
</organism>
<evidence type="ECO:0000313" key="3">
    <source>
        <dbReference type="EMBL" id="GAI86835.1"/>
    </source>
</evidence>
<evidence type="ECO:0000256" key="1">
    <source>
        <dbReference type="SAM" id="MobiDB-lite"/>
    </source>
</evidence>
<comment type="caution">
    <text evidence="3">The sequence shown here is derived from an EMBL/GenBank/DDBJ whole genome shotgun (WGS) entry which is preliminary data.</text>
</comment>
<sequence length="233" mass="26914">MWGEWIDDPKMNHMSLPEQGAWWRLVTLSHRCNADGALVYGNGQPITLDDIVEAIRCTNRKNRKVFDSMMAYMMDKGSLHWEDKILVVTNLKKRQEKVASETPEAVRERVRRHREQKAVTEKPLHPLTIPTTTKEGDIEAEAEVKSNDKKPVTRNGKTVTPEAILAEISNLYEKNFGILTPILAEKFKDFAENYRGPLEWLHDAFEEACSQNVRKWSYVETIPVDFENCPPYL</sequence>
<feature type="compositionally biased region" description="Basic and acidic residues" evidence="1">
    <location>
        <begin position="99"/>
        <end position="108"/>
    </location>
</feature>